<dbReference type="InterPro" id="IPR010982">
    <property type="entry name" value="Lambda_DNA-bd_dom_sf"/>
</dbReference>
<dbReference type="PROSITE" id="PS50943">
    <property type="entry name" value="HTH_CROC1"/>
    <property type="match status" value="1"/>
</dbReference>
<organism evidence="3 4">
    <name type="scientific">Gordonia oryzae</name>
    <dbReference type="NCBI Taxonomy" id="2487349"/>
    <lineage>
        <taxon>Bacteria</taxon>
        <taxon>Bacillati</taxon>
        <taxon>Actinomycetota</taxon>
        <taxon>Actinomycetes</taxon>
        <taxon>Mycobacteriales</taxon>
        <taxon>Gordoniaceae</taxon>
        <taxon>Gordonia</taxon>
    </lineage>
</organism>
<feature type="region of interest" description="Disordered" evidence="1">
    <location>
        <begin position="187"/>
        <end position="254"/>
    </location>
</feature>
<dbReference type="SUPFAM" id="SSF47413">
    <property type="entry name" value="lambda repressor-like DNA-binding domains"/>
    <property type="match status" value="1"/>
</dbReference>
<dbReference type="AlphaFoldDB" id="A0A3N4GPX5"/>
<dbReference type="GO" id="GO:0003677">
    <property type="term" value="F:DNA binding"/>
    <property type="evidence" value="ECO:0007669"/>
    <property type="project" value="InterPro"/>
</dbReference>
<dbReference type="Gene3D" id="1.10.260.40">
    <property type="entry name" value="lambda repressor-like DNA-binding domains"/>
    <property type="match status" value="1"/>
</dbReference>
<dbReference type="Proteomes" id="UP000267536">
    <property type="component" value="Unassembled WGS sequence"/>
</dbReference>
<comment type="caution">
    <text evidence="3">The sequence shown here is derived from an EMBL/GenBank/DDBJ whole genome shotgun (WGS) entry which is preliminary data.</text>
</comment>
<keyword evidence="4" id="KW-1185">Reference proteome</keyword>
<evidence type="ECO:0000313" key="3">
    <source>
        <dbReference type="EMBL" id="RPA64892.1"/>
    </source>
</evidence>
<dbReference type="CDD" id="cd00093">
    <property type="entry name" value="HTH_XRE"/>
    <property type="match status" value="1"/>
</dbReference>
<name>A0A3N4GPX5_9ACTN</name>
<reference evidence="3 4" key="1">
    <citation type="submission" date="2018-11" db="EMBL/GenBank/DDBJ databases">
        <title>Draft genome sequence of Gordonia sp. RS15-1S isolated from rice stems.</title>
        <authorList>
            <person name="Muangham S."/>
        </authorList>
    </citation>
    <scope>NUCLEOTIDE SEQUENCE [LARGE SCALE GENOMIC DNA]</scope>
    <source>
        <strain evidence="3 4">RS15-1S</strain>
    </source>
</reference>
<feature type="compositionally biased region" description="Basic and acidic residues" evidence="1">
    <location>
        <begin position="242"/>
        <end position="254"/>
    </location>
</feature>
<dbReference type="EMBL" id="RKMH01000004">
    <property type="protein sequence ID" value="RPA64892.1"/>
    <property type="molecule type" value="Genomic_DNA"/>
</dbReference>
<accession>A0A3N4GPX5</accession>
<dbReference type="Pfam" id="PF13560">
    <property type="entry name" value="HTH_31"/>
    <property type="match status" value="1"/>
</dbReference>
<protein>
    <submittedName>
        <fullName evidence="3">XRE family transcriptional regulator</fullName>
    </submittedName>
</protein>
<evidence type="ECO:0000256" key="1">
    <source>
        <dbReference type="SAM" id="MobiDB-lite"/>
    </source>
</evidence>
<dbReference type="InterPro" id="IPR001387">
    <property type="entry name" value="Cro/C1-type_HTH"/>
</dbReference>
<sequence>MNDVSDEDWLRLANEVRSRRLRLGLTQIEVAKRGGPSDTTLSKIEAGTWRPKRAANTLRKVDQGLGWSAGSATGVLEGVQPKTSLREIPIAMPAGGGAQQAIADAIERSIARRSRNPELEVQRQLDLLEAVRSAWAAAQPARELGCSDREIENFTMAGFGLLISSGTIGIIASDKQALSDLIQDFDRATSGRPPAAEPDPAADEVDDTSQSDVDLAGGRRRGGGEDEIPPGFISAQADSTEIEERSAQEEEAGR</sequence>
<feature type="compositionally biased region" description="Acidic residues" evidence="1">
    <location>
        <begin position="200"/>
        <end position="209"/>
    </location>
</feature>
<gene>
    <name evidence="3" type="ORF">EF294_07355</name>
</gene>
<evidence type="ECO:0000259" key="2">
    <source>
        <dbReference type="PROSITE" id="PS50943"/>
    </source>
</evidence>
<feature type="domain" description="HTH cro/C1-type" evidence="2">
    <location>
        <begin position="16"/>
        <end position="47"/>
    </location>
</feature>
<proteinExistence type="predicted"/>
<evidence type="ECO:0000313" key="4">
    <source>
        <dbReference type="Proteomes" id="UP000267536"/>
    </source>
</evidence>